<dbReference type="AlphaFoldDB" id="A0A550C6P7"/>
<reference evidence="1 2" key="1">
    <citation type="journal article" date="2019" name="New Phytol.">
        <title>Comparative genomics reveals unique wood-decay strategies and fruiting body development in the Schizophyllaceae.</title>
        <authorList>
            <person name="Almasi E."/>
            <person name="Sahu N."/>
            <person name="Krizsan K."/>
            <person name="Balint B."/>
            <person name="Kovacs G.M."/>
            <person name="Kiss B."/>
            <person name="Cseklye J."/>
            <person name="Drula E."/>
            <person name="Henrissat B."/>
            <person name="Nagy I."/>
            <person name="Chovatia M."/>
            <person name="Adam C."/>
            <person name="LaButti K."/>
            <person name="Lipzen A."/>
            <person name="Riley R."/>
            <person name="Grigoriev I.V."/>
            <person name="Nagy L.G."/>
        </authorList>
    </citation>
    <scope>NUCLEOTIDE SEQUENCE [LARGE SCALE GENOMIC DNA]</scope>
    <source>
        <strain evidence="1 2">NL-1724</strain>
    </source>
</reference>
<accession>A0A550C6P7</accession>
<organism evidence="1 2">
    <name type="scientific">Schizophyllum amplum</name>
    <dbReference type="NCBI Taxonomy" id="97359"/>
    <lineage>
        <taxon>Eukaryota</taxon>
        <taxon>Fungi</taxon>
        <taxon>Dikarya</taxon>
        <taxon>Basidiomycota</taxon>
        <taxon>Agaricomycotina</taxon>
        <taxon>Agaricomycetes</taxon>
        <taxon>Agaricomycetidae</taxon>
        <taxon>Agaricales</taxon>
        <taxon>Schizophyllaceae</taxon>
        <taxon>Schizophyllum</taxon>
    </lineage>
</organism>
<protein>
    <submittedName>
        <fullName evidence="1">Uncharacterized protein</fullName>
    </submittedName>
</protein>
<evidence type="ECO:0000313" key="1">
    <source>
        <dbReference type="EMBL" id="TRM60474.1"/>
    </source>
</evidence>
<proteinExistence type="predicted"/>
<comment type="caution">
    <text evidence="1">The sequence shown here is derived from an EMBL/GenBank/DDBJ whole genome shotgun (WGS) entry which is preliminary data.</text>
</comment>
<dbReference type="Proteomes" id="UP000320762">
    <property type="component" value="Unassembled WGS sequence"/>
</dbReference>
<name>A0A550C6P7_9AGAR</name>
<evidence type="ECO:0000313" key="2">
    <source>
        <dbReference type="Proteomes" id="UP000320762"/>
    </source>
</evidence>
<sequence>MRALRIFRRTHPTFLIVVHLPPHVYCSRARHAKPPSASIATDPRPHPTRLVSRATGLHYRVASWHARASFRIAYPTLRA</sequence>
<dbReference type="EMBL" id="VDMD01000022">
    <property type="protein sequence ID" value="TRM60474.1"/>
    <property type="molecule type" value="Genomic_DNA"/>
</dbReference>
<gene>
    <name evidence="1" type="ORF">BD626DRAFT_133240</name>
</gene>
<keyword evidence="2" id="KW-1185">Reference proteome</keyword>